<dbReference type="Proteomes" id="UP000184512">
    <property type="component" value="Unassembled WGS sequence"/>
</dbReference>
<dbReference type="RefSeq" id="WP_073191016.1">
    <property type="nucleotide sequence ID" value="NZ_FQZG01000101.1"/>
</dbReference>
<name>A0A1M6N0C0_9ACTN</name>
<organism evidence="3 4">
    <name type="scientific">Tessaracoccus bendigoensis DSM 12906</name>
    <dbReference type="NCBI Taxonomy" id="1123357"/>
    <lineage>
        <taxon>Bacteria</taxon>
        <taxon>Bacillati</taxon>
        <taxon>Actinomycetota</taxon>
        <taxon>Actinomycetes</taxon>
        <taxon>Propionibacteriales</taxon>
        <taxon>Propionibacteriaceae</taxon>
        <taxon>Tessaracoccus</taxon>
    </lineage>
</organism>
<evidence type="ECO:0000259" key="2">
    <source>
        <dbReference type="PROSITE" id="PS51898"/>
    </source>
</evidence>
<dbReference type="SUPFAM" id="SSF56349">
    <property type="entry name" value="DNA breaking-rejoining enzymes"/>
    <property type="match status" value="1"/>
</dbReference>
<dbReference type="InterPro" id="IPR013762">
    <property type="entry name" value="Integrase-like_cat_sf"/>
</dbReference>
<sequence length="74" mass="7802">MAAESIGRPDATAHVLPHTHASLAADISAPTPVTMQRLGHATVSMTMRYTHAKADADQRLAVELVIVRTAGSRA</sequence>
<dbReference type="GO" id="GO:0006310">
    <property type="term" value="P:DNA recombination"/>
    <property type="evidence" value="ECO:0007669"/>
    <property type="project" value="UniProtKB-KW"/>
</dbReference>
<dbReference type="Pfam" id="PF00589">
    <property type="entry name" value="Phage_integrase"/>
    <property type="match status" value="1"/>
</dbReference>
<dbReference type="InterPro" id="IPR011010">
    <property type="entry name" value="DNA_brk_join_enz"/>
</dbReference>
<dbReference type="Gene3D" id="1.10.443.10">
    <property type="entry name" value="Intergrase catalytic core"/>
    <property type="match status" value="1"/>
</dbReference>
<gene>
    <name evidence="3" type="ORF">SAMN02745244_03512</name>
</gene>
<accession>A0A1M6N0C0</accession>
<keyword evidence="1" id="KW-0233">DNA recombination</keyword>
<keyword evidence="4" id="KW-1185">Reference proteome</keyword>
<reference evidence="3 4" key="1">
    <citation type="submission" date="2016-11" db="EMBL/GenBank/DDBJ databases">
        <authorList>
            <person name="Jaros S."/>
            <person name="Januszkiewicz K."/>
            <person name="Wedrychowicz H."/>
        </authorList>
    </citation>
    <scope>NUCLEOTIDE SEQUENCE [LARGE SCALE GENOMIC DNA]</scope>
    <source>
        <strain evidence="3 4">DSM 12906</strain>
    </source>
</reference>
<dbReference type="GO" id="GO:0015074">
    <property type="term" value="P:DNA integration"/>
    <property type="evidence" value="ECO:0007669"/>
    <property type="project" value="InterPro"/>
</dbReference>
<evidence type="ECO:0000313" key="3">
    <source>
        <dbReference type="EMBL" id="SHJ89052.1"/>
    </source>
</evidence>
<dbReference type="EMBL" id="FQZG01000101">
    <property type="protein sequence ID" value="SHJ89052.1"/>
    <property type="molecule type" value="Genomic_DNA"/>
</dbReference>
<dbReference type="AlphaFoldDB" id="A0A1M6N0C0"/>
<protein>
    <submittedName>
        <fullName evidence="3">Phage integrase family protein</fullName>
    </submittedName>
</protein>
<dbReference type="InterPro" id="IPR002104">
    <property type="entry name" value="Integrase_catalytic"/>
</dbReference>
<dbReference type="PROSITE" id="PS51898">
    <property type="entry name" value="TYR_RECOMBINASE"/>
    <property type="match status" value="1"/>
</dbReference>
<proteinExistence type="predicted"/>
<dbReference type="OrthoDB" id="148546at2"/>
<evidence type="ECO:0000313" key="4">
    <source>
        <dbReference type="Proteomes" id="UP000184512"/>
    </source>
</evidence>
<feature type="domain" description="Tyr recombinase" evidence="2">
    <location>
        <begin position="1"/>
        <end position="63"/>
    </location>
</feature>
<evidence type="ECO:0000256" key="1">
    <source>
        <dbReference type="ARBA" id="ARBA00023172"/>
    </source>
</evidence>
<dbReference type="GO" id="GO:0003677">
    <property type="term" value="F:DNA binding"/>
    <property type="evidence" value="ECO:0007669"/>
    <property type="project" value="InterPro"/>
</dbReference>